<evidence type="ECO:0000259" key="9">
    <source>
        <dbReference type="PROSITE" id="PS50103"/>
    </source>
</evidence>
<evidence type="ECO:0000313" key="10">
    <source>
        <dbReference type="EMBL" id="CAE7772192.1"/>
    </source>
</evidence>
<evidence type="ECO:0000256" key="7">
    <source>
        <dbReference type="PROSITE-ProRule" id="PRU00723"/>
    </source>
</evidence>
<comment type="caution">
    <text evidence="10">The sequence shown here is derived from an EMBL/GenBank/DDBJ whole genome shotgun (WGS) entry which is preliminary data.</text>
</comment>
<dbReference type="Gene3D" id="3.90.226.10">
    <property type="entry name" value="2-enoyl-CoA Hydratase, Chain A, domain 1"/>
    <property type="match status" value="1"/>
</dbReference>
<keyword evidence="5" id="KW-0576">Peroxisome</keyword>
<dbReference type="Proteomes" id="UP000601435">
    <property type="component" value="Unassembled WGS sequence"/>
</dbReference>
<feature type="domain" description="C3H1-type" evidence="9">
    <location>
        <begin position="26"/>
        <end position="53"/>
    </location>
</feature>
<evidence type="ECO:0000256" key="1">
    <source>
        <dbReference type="ARBA" id="ARBA00004275"/>
    </source>
</evidence>
<proteinExistence type="predicted"/>
<evidence type="ECO:0000256" key="6">
    <source>
        <dbReference type="ARBA" id="ARBA00023235"/>
    </source>
</evidence>
<dbReference type="InterPro" id="IPR029045">
    <property type="entry name" value="ClpP/crotonase-like_dom_sf"/>
</dbReference>
<keyword evidence="6" id="KW-0413">Isomerase</keyword>
<evidence type="ECO:0000313" key="11">
    <source>
        <dbReference type="Proteomes" id="UP000601435"/>
    </source>
</evidence>
<dbReference type="PANTHER" id="PTHR43684:SF1">
    <property type="entry name" value="ENOYL-COA DELTA ISOMERASE 2"/>
    <property type="match status" value="1"/>
</dbReference>
<dbReference type="Pfam" id="PF00378">
    <property type="entry name" value="ECH_1"/>
    <property type="match status" value="1"/>
</dbReference>
<dbReference type="Gene3D" id="4.10.1000.10">
    <property type="entry name" value="Zinc finger, CCCH-type"/>
    <property type="match status" value="2"/>
</dbReference>
<dbReference type="GO" id="GO:0008270">
    <property type="term" value="F:zinc ion binding"/>
    <property type="evidence" value="ECO:0007669"/>
    <property type="project" value="UniProtKB-KW"/>
</dbReference>
<dbReference type="InterPro" id="IPR051053">
    <property type="entry name" value="ECH/Chromodomain_protein"/>
</dbReference>
<feature type="domain" description="C3H1-type" evidence="9">
    <location>
        <begin position="61"/>
        <end position="89"/>
    </location>
</feature>
<evidence type="ECO:0000256" key="5">
    <source>
        <dbReference type="ARBA" id="ARBA00023140"/>
    </source>
</evidence>
<keyword evidence="3 7" id="KW-0863">Zinc-finger</keyword>
<dbReference type="EMBL" id="CAJNJA010041141">
    <property type="protein sequence ID" value="CAE7772192.1"/>
    <property type="molecule type" value="Genomic_DNA"/>
</dbReference>
<dbReference type="OrthoDB" id="409763at2759"/>
<dbReference type="Pfam" id="PF00642">
    <property type="entry name" value="zf-CCCH"/>
    <property type="match status" value="2"/>
</dbReference>
<keyword evidence="2 7" id="KW-0479">Metal-binding</keyword>
<protein>
    <submittedName>
        <fullName evidence="10">Eci2 protein</fullName>
    </submittedName>
</protein>
<feature type="region of interest" description="Disordered" evidence="8">
    <location>
        <begin position="279"/>
        <end position="299"/>
    </location>
</feature>
<dbReference type="GO" id="GO:0005777">
    <property type="term" value="C:peroxisome"/>
    <property type="evidence" value="ECO:0007669"/>
    <property type="project" value="UniProtKB-SubCell"/>
</dbReference>
<evidence type="ECO:0000256" key="4">
    <source>
        <dbReference type="ARBA" id="ARBA00022833"/>
    </source>
</evidence>
<dbReference type="InterPro" id="IPR000571">
    <property type="entry name" value="Znf_CCCH"/>
</dbReference>
<dbReference type="AlphaFoldDB" id="A0A812YCM7"/>
<accession>A0A812YCM7</accession>
<evidence type="ECO:0000256" key="3">
    <source>
        <dbReference type="ARBA" id="ARBA00022771"/>
    </source>
</evidence>
<reference evidence="10" key="1">
    <citation type="submission" date="2021-02" db="EMBL/GenBank/DDBJ databases">
        <authorList>
            <person name="Dougan E. K."/>
            <person name="Rhodes N."/>
            <person name="Thang M."/>
            <person name="Chan C."/>
        </authorList>
    </citation>
    <scope>NUCLEOTIDE SEQUENCE</scope>
</reference>
<dbReference type="CDD" id="cd06558">
    <property type="entry name" value="crotonase-like"/>
    <property type="match status" value="1"/>
</dbReference>
<dbReference type="SMART" id="SM00356">
    <property type="entry name" value="ZnF_C3H1"/>
    <property type="match status" value="2"/>
</dbReference>
<feature type="compositionally biased region" description="Polar residues" evidence="8">
    <location>
        <begin position="190"/>
        <end position="210"/>
    </location>
</feature>
<name>A0A812YCM7_9DINO</name>
<feature type="compositionally biased region" description="Basic and acidic residues" evidence="8">
    <location>
        <begin position="147"/>
        <end position="178"/>
    </location>
</feature>
<dbReference type="SUPFAM" id="SSF52096">
    <property type="entry name" value="ClpP/crotonase"/>
    <property type="match status" value="1"/>
</dbReference>
<dbReference type="GO" id="GO:0004165">
    <property type="term" value="F:delta(3)-delta(2)-enoyl-CoA isomerase activity"/>
    <property type="evidence" value="ECO:0007669"/>
    <property type="project" value="UniProtKB-ARBA"/>
</dbReference>
<dbReference type="SUPFAM" id="SSF90229">
    <property type="entry name" value="CCCH zinc finger"/>
    <property type="match status" value="2"/>
</dbReference>
<gene>
    <name evidence="10" type="primary">Eci2</name>
    <name evidence="10" type="ORF">SNEC2469_LOCUS22567</name>
</gene>
<evidence type="ECO:0000256" key="8">
    <source>
        <dbReference type="SAM" id="MobiDB-lite"/>
    </source>
</evidence>
<feature type="region of interest" description="Disordered" evidence="8">
    <location>
        <begin position="98"/>
        <end position="260"/>
    </location>
</feature>
<dbReference type="PROSITE" id="PS50103">
    <property type="entry name" value="ZF_C3H1"/>
    <property type="match status" value="2"/>
</dbReference>
<feature type="zinc finger region" description="C3H1-type" evidence="7">
    <location>
        <begin position="61"/>
        <end position="89"/>
    </location>
</feature>
<dbReference type="InterPro" id="IPR001753">
    <property type="entry name" value="Enoyl-CoA_hydra/iso"/>
</dbReference>
<dbReference type="PANTHER" id="PTHR43684">
    <property type="match status" value="1"/>
</dbReference>
<sequence length="647" mass="72197">MPAEMAAKPGTKTRGEDEEVARRRLFKATRLCKFFLAGCCSRGETCNFAHSVDDLKQFPDFSKTRLCEPFMKSGTCEQGVNCKFAHSRDELRPSYISSAKSKRAATGAASSQVPQEPVQVPATAGQEGEQPASQLQSLMPAGSAAKVVREDREDKDQQDREQDLDRQSTEVVDEDGRRFSRQTTEDPGYSRQTTAFSRQTTEEPSYTVGSRQAPEEPRRPLPLSELLSLPEPGPGETESSQQPSRAVSRGSSEYEARERSEELNVRLKNTFLHFETAQTSDASAKVKARPSSLPPNFLRRGPGMNGRHFCLTRFFLLDRQFDIAAMRRIAVLSAHATASEPYRSDKCDVEGVRLPWRRFPARQPRAPSFRTVGYQVQDGVAIITRNRPEVLNAVNFQVHCDMIAAFEEAENDESVLCAVLTGAGRYFCSGADVTGRKATYSAADPPRVQQIKAVLSQYDPFDANTWSDVNMYDAWINFSKPLVIAVNGPAIGEGFTTLMLGDVIYAADSAFFWAPFARFGVVPEITSSLTLAQRVGPMIASEMVLFSKKKTPEEMHRCGLVNEILPAGDKFLPSVLERVRSGLELSGAPQIRLKALRMIKGLIKNKAWREQMMAQNRQEQEMIRTRLRDGDQSANLKYYQAQMPKKK</sequence>
<dbReference type="InterPro" id="IPR036855">
    <property type="entry name" value="Znf_CCCH_sf"/>
</dbReference>
<feature type="zinc finger region" description="C3H1-type" evidence="7">
    <location>
        <begin position="26"/>
        <end position="53"/>
    </location>
</feature>
<feature type="compositionally biased region" description="Low complexity" evidence="8">
    <location>
        <begin position="221"/>
        <end position="236"/>
    </location>
</feature>
<evidence type="ECO:0000256" key="2">
    <source>
        <dbReference type="ARBA" id="ARBA00022723"/>
    </source>
</evidence>
<keyword evidence="4 7" id="KW-0862">Zinc</keyword>
<comment type="subcellular location">
    <subcellularLocation>
        <location evidence="1">Peroxisome</location>
    </subcellularLocation>
</comment>
<keyword evidence="11" id="KW-1185">Reference proteome</keyword>
<organism evidence="10 11">
    <name type="scientific">Symbiodinium necroappetens</name>
    <dbReference type="NCBI Taxonomy" id="1628268"/>
    <lineage>
        <taxon>Eukaryota</taxon>
        <taxon>Sar</taxon>
        <taxon>Alveolata</taxon>
        <taxon>Dinophyceae</taxon>
        <taxon>Suessiales</taxon>
        <taxon>Symbiodiniaceae</taxon>
        <taxon>Symbiodinium</taxon>
    </lineage>
</organism>